<evidence type="ECO:0000256" key="6">
    <source>
        <dbReference type="ARBA" id="ARBA00023027"/>
    </source>
</evidence>
<dbReference type="Pfam" id="PF00881">
    <property type="entry name" value="Nitroreductase"/>
    <property type="match status" value="1"/>
</dbReference>
<dbReference type="InterPro" id="IPR000415">
    <property type="entry name" value="Nitroreductase-like"/>
</dbReference>
<comment type="cofactor">
    <cofactor evidence="8">
        <name>FMN</name>
        <dbReference type="ChEBI" id="CHEBI:58210"/>
    </cofactor>
    <text evidence="8">Binds 1 FMN per subunit.</text>
</comment>
<evidence type="ECO:0000256" key="1">
    <source>
        <dbReference type="ARBA" id="ARBA00007118"/>
    </source>
</evidence>
<dbReference type="CDD" id="cd02135">
    <property type="entry name" value="YdjA-like"/>
    <property type="match status" value="1"/>
</dbReference>
<evidence type="ECO:0000256" key="3">
    <source>
        <dbReference type="ARBA" id="ARBA00022643"/>
    </source>
</evidence>
<evidence type="ECO:0000256" key="8">
    <source>
        <dbReference type="PIRSR" id="PIRSR000232-1"/>
    </source>
</evidence>
<dbReference type="InterPro" id="IPR029479">
    <property type="entry name" value="Nitroreductase"/>
</dbReference>
<keyword evidence="3 7" id="KW-0288">FMN</keyword>
<proteinExistence type="inferred from homology"/>
<dbReference type="AlphaFoldDB" id="A0A2S7STN3"/>
<name>A0A2S7STN3_9BACT</name>
<dbReference type="PANTHER" id="PTHR43821:SF1">
    <property type="entry name" value="NAD(P)H NITROREDUCTASE YDJA-RELATED"/>
    <property type="match status" value="1"/>
</dbReference>
<dbReference type="PIRSF" id="PIRSF000232">
    <property type="entry name" value="YdjA"/>
    <property type="match status" value="1"/>
</dbReference>
<dbReference type="InterPro" id="IPR026021">
    <property type="entry name" value="YdjA-like"/>
</dbReference>
<organism evidence="10 11">
    <name type="scientific">Flavipsychrobacter stenotrophus</name>
    <dbReference type="NCBI Taxonomy" id="2077091"/>
    <lineage>
        <taxon>Bacteria</taxon>
        <taxon>Pseudomonadati</taxon>
        <taxon>Bacteroidota</taxon>
        <taxon>Chitinophagia</taxon>
        <taxon>Chitinophagales</taxon>
        <taxon>Chitinophagaceae</taxon>
        <taxon>Flavipsychrobacter</taxon>
    </lineage>
</organism>
<dbReference type="EMBL" id="PPSL01000005">
    <property type="protein sequence ID" value="PQJ09886.1"/>
    <property type="molecule type" value="Genomic_DNA"/>
</dbReference>
<feature type="binding site" evidence="8">
    <location>
        <position position="47"/>
    </location>
    <ligand>
        <name>FMN</name>
        <dbReference type="ChEBI" id="CHEBI:58210"/>
        <note>ligand shared between dimeric partners</note>
    </ligand>
</feature>
<dbReference type="PANTHER" id="PTHR43821">
    <property type="entry name" value="NAD(P)H NITROREDUCTASE YDJA-RELATED"/>
    <property type="match status" value="1"/>
</dbReference>
<dbReference type="OrthoDB" id="9804207at2"/>
<accession>A0A2S7STN3</accession>
<comment type="caution">
    <text evidence="10">The sequence shown here is derived from an EMBL/GenBank/DDBJ whole genome shotgun (WGS) entry which is preliminary data.</text>
</comment>
<dbReference type="Proteomes" id="UP000239872">
    <property type="component" value="Unassembled WGS sequence"/>
</dbReference>
<evidence type="ECO:0000256" key="4">
    <source>
        <dbReference type="ARBA" id="ARBA00022857"/>
    </source>
</evidence>
<evidence type="ECO:0000313" key="10">
    <source>
        <dbReference type="EMBL" id="PQJ09886.1"/>
    </source>
</evidence>
<dbReference type="SUPFAM" id="SSF55469">
    <property type="entry name" value="FMN-dependent nitroreductase-like"/>
    <property type="match status" value="1"/>
</dbReference>
<evidence type="ECO:0000256" key="2">
    <source>
        <dbReference type="ARBA" id="ARBA00022630"/>
    </source>
</evidence>
<reference evidence="10 11" key="1">
    <citation type="submission" date="2018-01" db="EMBL/GenBank/DDBJ databases">
        <title>A novel member of the phylum Bacteroidetes isolated from glacier ice.</title>
        <authorList>
            <person name="Liu Q."/>
            <person name="Xin Y.-H."/>
        </authorList>
    </citation>
    <scope>NUCLEOTIDE SEQUENCE [LARGE SCALE GENOMIC DNA]</scope>
    <source>
        <strain evidence="10 11">RB1R16</strain>
    </source>
</reference>
<keyword evidence="4 7" id="KW-0521">NADP</keyword>
<keyword evidence="5 7" id="KW-0560">Oxidoreductase</keyword>
<dbReference type="EC" id="1.-.-.-" evidence="7"/>
<evidence type="ECO:0000256" key="7">
    <source>
        <dbReference type="PIRNR" id="PIRNR000232"/>
    </source>
</evidence>
<protein>
    <recommendedName>
        <fullName evidence="7">Putative NAD(P)H nitroreductase</fullName>
        <ecNumber evidence="7">1.-.-.-</ecNumber>
    </recommendedName>
</protein>
<dbReference type="Gene3D" id="3.40.109.10">
    <property type="entry name" value="NADH Oxidase"/>
    <property type="match status" value="1"/>
</dbReference>
<dbReference type="RefSeq" id="WP_105040658.1">
    <property type="nucleotide sequence ID" value="NZ_PPSL01000005.1"/>
</dbReference>
<dbReference type="GO" id="GO:0016491">
    <property type="term" value="F:oxidoreductase activity"/>
    <property type="evidence" value="ECO:0007669"/>
    <property type="project" value="UniProtKB-UniRule"/>
</dbReference>
<keyword evidence="11" id="KW-1185">Reference proteome</keyword>
<evidence type="ECO:0000259" key="9">
    <source>
        <dbReference type="Pfam" id="PF00881"/>
    </source>
</evidence>
<keyword evidence="6 7" id="KW-0520">NAD</keyword>
<dbReference type="InterPro" id="IPR052530">
    <property type="entry name" value="NAD(P)H_nitroreductase"/>
</dbReference>
<feature type="domain" description="Nitroreductase" evidence="9">
    <location>
        <begin position="13"/>
        <end position="174"/>
    </location>
</feature>
<feature type="binding site" description="in other chain" evidence="8">
    <location>
        <begin position="16"/>
        <end position="18"/>
    </location>
    <ligand>
        <name>FMN</name>
        <dbReference type="ChEBI" id="CHEBI:58210"/>
        <note>ligand shared between dimeric partners</note>
    </ligand>
</feature>
<sequence length="196" mass="21634">MTNNKFAAVADVIRNRRSVGGAKMNGQKIADETVMELLELAHWAPTHGRTEPWQFFVYTGEALLQFGLDHGNLYWNNTPEETRMQSIKEKLENNIKKVSHMVVSVMKRGTNEKIPHIEEVAAASAAIQNILLGASAQGIASFWSTGGMTLKPAMKEHLGLGSEDVVLGLIFLGYTDEPTKPGVRNSTPADKVKWMN</sequence>
<evidence type="ECO:0000256" key="5">
    <source>
        <dbReference type="ARBA" id="ARBA00023002"/>
    </source>
</evidence>
<feature type="binding site" description="in other chain" evidence="8">
    <location>
        <begin position="143"/>
        <end position="145"/>
    </location>
    <ligand>
        <name>FMN</name>
        <dbReference type="ChEBI" id="CHEBI:58210"/>
        <note>ligand shared between dimeric partners</note>
    </ligand>
</feature>
<evidence type="ECO:0000313" key="11">
    <source>
        <dbReference type="Proteomes" id="UP000239872"/>
    </source>
</evidence>
<gene>
    <name evidence="10" type="ORF">CJD36_018365</name>
</gene>
<keyword evidence="2 7" id="KW-0285">Flavoprotein</keyword>
<comment type="similarity">
    <text evidence="1 7">Belongs to the nitroreductase family.</text>
</comment>